<evidence type="ECO:0000256" key="3">
    <source>
        <dbReference type="ARBA" id="ARBA00023125"/>
    </source>
</evidence>
<dbReference type="PROSITE" id="PS50977">
    <property type="entry name" value="HTH_TETR_2"/>
    <property type="match status" value="1"/>
</dbReference>
<keyword evidence="8" id="KW-1185">Reference proteome</keyword>
<evidence type="ECO:0000259" key="6">
    <source>
        <dbReference type="PROSITE" id="PS50977"/>
    </source>
</evidence>
<dbReference type="AlphaFoldDB" id="A0A1G8KS32"/>
<keyword evidence="1" id="KW-0678">Repressor</keyword>
<proteinExistence type="predicted"/>
<gene>
    <name evidence="7" type="ORF">SAMN05216272_109220</name>
</gene>
<dbReference type="PRINTS" id="PR00455">
    <property type="entry name" value="HTHTETR"/>
</dbReference>
<organism evidence="7 8">
    <name type="scientific">Pseudomonas panipatensis</name>
    <dbReference type="NCBI Taxonomy" id="428992"/>
    <lineage>
        <taxon>Bacteria</taxon>
        <taxon>Pseudomonadati</taxon>
        <taxon>Pseudomonadota</taxon>
        <taxon>Gammaproteobacteria</taxon>
        <taxon>Pseudomonadales</taxon>
        <taxon>Pseudomonadaceae</taxon>
        <taxon>Pseudomonas</taxon>
    </lineage>
</organism>
<keyword evidence="3 5" id="KW-0238">DNA-binding</keyword>
<dbReference type="InterPro" id="IPR001647">
    <property type="entry name" value="HTH_TetR"/>
</dbReference>
<dbReference type="InterPro" id="IPR039538">
    <property type="entry name" value="BetI_C"/>
</dbReference>
<dbReference type="GO" id="GO:0000976">
    <property type="term" value="F:transcription cis-regulatory region binding"/>
    <property type="evidence" value="ECO:0007669"/>
    <property type="project" value="TreeGrafter"/>
</dbReference>
<dbReference type="Gene3D" id="1.10.357.10">
    <property type="entry name" value="Tetracycline Repressor, domain 2"/>
    <property type="match status" value="1"/>
</dbReference>
<evidence type="ECO:0000313" key="8">
    <source>
        <dbReference type="Proteomes" id="UP000199636"/>
    </source>
</evidence>
<dbReference type="SUPFAM" id="SSF48498">
    <property type="entry name" value="Tetracyclin repressor-like, C-terminal domain"/>
    <property type="match status" value="1"/>
</dbReference>
<dbReference type="Pfam" id="PF13977">
    <property type="entry name" value="TetR_C_6"/>
    <property type="match status" value="1"/>
</dbReference>
<dbReference type="InterPro" id="IPR009057">
    <property type="entry name" value="Homeodomain-like_sf"/>
</dbReference>
<dbReference type="Pfam" id="PF00440">
    <property type="entry name" value="TetR_N"/>
    <property type="match status" value="1"/>
</dbReference>
<dbReference type="SUPFAM" id="SSF46689">
    <property type="entry name" value="Homeodomain-like"/>
    <property type="match status" value="1"/>
</dbReference>
<protein>
    <submittedName>
        <fullName evidence="7">Transcriptional regulator, TetR family</fullName>
    </submittedName>
</protein>
<evidence type="ECO:0000256" key="2">
    <source>
        <dbReference type="ARBA" id="ARBA00023015"/>
    </source>
</evidence>
<dbReference type="STRING" id="428992.SAMN05216272_109220"/>
<keyword evidence="2" id="KW-0805">Transcription regulation</keyword>
<evidence type="ECO:0000313" key="7">
    <source>
        <dbReference type="EMBL" id="SDI46271.1"/>
    </source>
</evidence>
<sequence>MGNHEEKRTELLKAVIEVIAKEGYAGTSMRRVAQHAGCTTGAVTYYFANKEEMVTAAAQGLFDEFDTLLDFSKEQVDVRAIIEEWLNWTKADEPDSLLALFQLLAHARHERAFADVIQQRYFRFRKVFTAILARGQEEGIIRDDIDADLLADQISAMGDGWMLAMPIEPDRFTPERKQALLDAVIVLISPPQAKKTKATAKAKRSATR</sequence>
<dbReference type="PANTHER" id="PTHR30055:SF234">
    <property type="entry name" value="HTH-TYPE TRANSCRIPTIONAL REGULATOR BETI"/>
    <property type="match status" value="1"/>
</dbReference>
<dbReference type="Proteomes" id="UP000199636">
    <property type="component" value="Unassembled WGS sequence"/>
</dbReference>
<reference evidence="8" key="1">
    <citation type="submission" date="2016-10" db="EMBL/GenBank/DDBJ databases">
        <authorList>
            <person name="Varghese N."/>
            <person name="Submissions S."/>
        </authorList>
    </citation>
    <scope>NUCLEOTIDE SEQUENCE [LARGE SCALE GENOMIC DNA]</scope>
    <source>
        <strain evidence="8">CCM 7469</strain>
    </source>
</reference>
<dbReference type="PANTHER" id="PTHR30055">
    <property type="entry name" value="HTH-TYPE TRANSCRIPTIONAL REGULATOR RUTR"/>
    <property type="match status" value="1"/>
</dbReference>
<dbReference type="EMBL" id="FNDS01000009">
    <property type="protein sequence ID" value="SDI46271.1"/>
    <property type="molecule type" value="Genomic_DNA"/>
</dbReference>
<dbReference type="InterPro" id="IPR050109">
    <property type="entry name" value="HTH-type_TetR-like_transc_reg"/>
</dbReference>
<feature type="DNA-binding region" description="H-T-H motif" evidence="5">
    <location>
        <begin position="28"/>
        <end position="47"/>
    </location>
</feature>
<dbReference type="InterPro" id="IPR036271">
    <property type="entry name" value="Tet_transcr_reg_TetR-rel_C_sf"/>
</dbReference>
<feature type="domain" description="HTH tetR-type" evidence="6">
    <location>
        <begin position="5"/>
        <end position="65"/>
    </location>
</feature>
<evidence type="ECO:0000256" key="4">
    <source>
        <dbReference type="ARBA" id="ARBA00023163"/>
    </source>
</evidence>
<name>A0A1G8KS32_9PSED</name>
<evidence type="ECO:0000256" key="1">
    <source>
        <dbReference type="ARBA" id="ARBA00022491"/>
    </source>
</evidence>
<dbReference type="GO" id="GO:0003700">
    <property type="term" value="F:DNA-binding transcription factor activity"/>
    <property type="evidence" value="ECO:0007669"/>
    <property type="project" value="TreeGrafter"/>
</dbReference>
<evidence type="ECO:0000256" key="5">
    <source>
        <dbReference type="PROSITE-ProRule" id="PRU00335"/>
    </source>
</evidence>
<keyword evidence="4" id="KW-0804">Transcription</keyword>
<accession>A0A1G8KS32</accession>